<organism evidence="1 2">
    <name type="scientific">Oedothorax gibbosus</name>
    <dbReference type="NCBI Taxonomy" id="931172"/>
    <lineage>
        <taxon>Eukaryota</taxon>
        <taxon>Metazoa</taxon>
        <taxon>Ecdysozoa</taxon>
        <taxon>Arthropoda</taxon>
        <taxon>Chelicerata</taxon>
        <taxon>Arachnida</taxon>
        <taxon>Araneae</taxon>
        <taxon>Araneomorphae</taxon>
        <taxon>Entelegynae</taxon>
        <taxon>Araneoidea</taxon>
        <taxon>Linyphiidae</taxon>
        <taxon>Erigoninae</taxon>
        <taxon>Oedothorax</taxon>
    </lineage>
</organism>
<sequence length="123" mass="13969">MVGGVFPPARGTLTARRRDGWGCFSPGERNTHRAAAGWLGVFFPRREEHSPCGGGMVGGVFPPARGTLTARRRDGNPLRCDYATRWVTEVRKFPHFFSAKYTEPTELQDKRLNLLQRTDFRQF</sequence>
<accession>A0AAV6VGR4</accession>
<evidence type="ECO:0000313" key="1">
    <source>
        <dbReference type="EMBL" id="KAG8195742.1"/>
    </source>
</evidence>
<protein>
    <submittedName>
        <fullName evidence="1">Uncharacterized protein</fullName>
    </submittedName>
</protein>
<keyword evidence="2" id="KW-1185">Reference proteome</keyword>
<proteinExistence type="predicted"/>
<gene>
    <name evidence="1" type="ORF">JTE90_010620</name>
</gene>
<evidence type="ECO:0000313" key="2">
    <source>
        <dbReference type="Proteomes" id="UP000827092"/>
    </source>
</evidence>
<dbReference type="Proteomes" id="UP000827092">
    <property type="component" value="Unassembled WGS sequence"/>
</dbReference>
<comment type="caution">
    <text evidence="1">The sequence shown here is derived from an EMBL/GenBank/DDBJ whole genome shotgun (WGS) entry which is preliminary data.</text>
</comment>
<reference evidence="1 2" key="1">
    <citation type="journal article" date="2022" name="Nat. Ecol. Evol.">
        <title>A masculinizing supergene underlies an exaggerated male reproductive morph in a spider.</title>
        <authorList>
            <person name="Hendrickx F."/>
            <person name="De Corte Z."/>
            <person name="Sonet G."/>
            <person name="Van Belleghem S.M."/>
            <person name="Kostlbacher S."/>
            <person name="Vangestel C."/>
        </authorList>
    </citation>
    <scope>NUCLEOTIDE SEQUENCE [LARGE SCALE GENOMIC DNA]</scope>
    <source>
        <strain evidence="1">W744_W776</strain>
    </source>
</reference>
<dbReference type="EMBL" id="JAFNEN010000079">
    <property type="protein sequence ID" value="KAG8195742.1"/>
    <property type="molecule type" value="Genomic_DNA"/>
</dbReference>
<dbReference type="AlphaFoldDB" id="A0AAV6VGR4"/>
<name>A0AAV6VGR4_9ARAC</name>